<comment type="function">
    <text evidence="4">Required for assembly of dynein regulatory complex (DRC) and inner dynein arm (IDA) complexes, which are responsible for ciliary beat regulation, thereby playing a central role in motility in cilia and flagella. Probably acts together with CCDC40 to form a molecular ruler that determines the 96 nanometer (nm) repeat length and arrangements of components in cilia and flagella. Not required for outer dynein arm complexes assembly.</text>
</comment>
<gene>
    <name evidence="5" type="ORF">M9458_003070</name>
</gene>
<accession>A0ABD0RMX5</accession>
<feature type="non-terminal residue" evidence="5">
    <location>
        <position position="1"/>
    </location>
</feature>
<dbReference type="PANTHER" id="PTHR18962:SF0">
    <property type="entry name" value="COILED-COIL DOMAIN-CONTAINING PROTEIN 39"/>
    <property type="match status" value="1"/>
</dbReference>
<evidence type="ECO:0000256" key="4">
    <source>
        <dbReference type="ARBA" id="ARBA00045182"/>
    </source>
</evidence>
<protein>
    <recommendedName>
        <fullName evidence="2">Coiled-coil domain-containing protein 39</fullName>
    </recommendedName>
</protein>
<reference evidence="5 6" key="1">
    <citation type="submission" date="2024-05" db="EMBL/GenBank/DDBJ databases">
        <title>Genome sequencing and assembly of Indian major carp, Cirrhinus mrigala (Hamilton, 1822).</title>
        <authorList>
            <person name="Mohindra V."/>
            <person name="Chowdhury L.M."/>
            <person name="Lal K."/>
            <person name="Jena J.K."/>
        </authorList>
    </citation>
    <scope>NUCLEOTIDE SEQUENCE [LARGE SCALE GENOMIC DNA]</scope>
    <source>
        <strain evidence="5">CM1030</strain>
        <tissue evidence="5">Blood</tissue>
    </source>
</reference>
<dbReference type="AlphaFoldDB" id="A0ABD0RMX5"/>
<dbReference type="InterPro" id="IPR033290">
    <property type="entry name" value="CCDC39"/>
</dbReference>
<keyword evidence="3" id="KW-0175">Coiled coil</keyword>
<feature type="non-terminal residue" evidence="5">
    <location>
        <position position="60"/>
    </location>
</feature>
<name>A0ABD0RMX5_CIRMR</name>
<evidence type="ECO:0000256" key="3">
    <source>
        <dbReference type="ARBA" id="ARBA00023054"/>
    </source>
</evidence>
<comment type="caution">
    <text evidence="5">The sequence shown here is derived from an EMBL/GenBank/DDBJ whole genome shotgun (WGS) entry which is preliminary data.</text>
</comment>
<dbReference type="Proteomes" id="UP001529510">
    <property type="component" value="Unassembled WGS sequence"/>
</dbReference>
<organism evidence="5 6">
    <name type="scientific">Cirrhinus mrigala</name>
    <name type="common">Mrigala</name>
    <dbReference type="NCBI Taxonomy" id="683832"/>
    <lineage>
        <taxon>Eukaryota</taxon>
        <taxon>Metazoa</taxon>
        <taxon>Chordata</taxon>
        <taxon>Craniata</taxon>
        <taxon>Vertebrata</taxon>
        <taxon>Euteleostomi</taxon>
        <taxon>Actinopterygii</taxon>
        <taxon>Neopterygii</taxon>
        <taxon>Teleostei</taxon>
        <taxon>Ostariophysi</taxon>
        <taxon>Cypriniformes</taxon>
        <taxon>Cyprinidae</taxon>
        <taxon>Labeoninae</taxon>
        <taxon>Labeonini</taxon>
        <taxon>Cirrhinus</taxon>
    </lineage>
</organism>
<evidence type="ECO:0000313" key="5">
    <source>
        <dbReference type="EMBL" id="KAL0199883.1"/>
    </source>
</evidence>
<comment type="similarity">
    <text evidence="1">Belongs to the CCDC39 family.</text>
</comment>
<dbReference type="EMBL" id="JAMKFB020000002">
    <property type="protein sequence ID" value="KAL0199883.1"/>
    <property type="molecule type" value="Genomic_DNA"/>
</dbReference>
<evidence type="ECO:0000313" key="6">
    <source>
        <dbReference type="Proteomes" id="UP001529510"/>
    </source>
</evidence>
<proteinExistence type="inferred from homology"/>
<sequence>CAKYTREIRSAKNTKEKTFEERDIQLRELRDLSKSVNKMLLEAMEENPELSSALQMCFMQ</sequence>
<keyword evidence="6" id="KW-1185">Reference proteome</keyword>
<evidence type="ECO:0000256" key="1">
    <source>
        <dbReference type="ARBA" id="ARBA00005805"/>
    </source>
</evidence>
<dbReference type="PANTHER" id="PTHR18962">
    <property type="entry name" value="COILED-COIL DOMAIN-CONTAINING PROTEIN 39"/>
    <property type="match status" value="1"/>
</dbReference>
<evidence type="ECO:0000256" key="2">
    <source>
        <dbReference type="ARBA" id="ARBA00016725"/>
    </source>
</evidence>